<evidence type="ECO:0000256" key="6">
    <source>
        <dbReference type="SAM" id="MobiDB-lite"/>
    </source>
</evidence>
<dbReference type="EMBL" id="MU005985">
    <property type="protein sequence ID" value="KAF2860085.1"/>
    <property type="molecule type" value="Genomic_DNA"/>
</dbReference>
<keyword evidence="3" id="KW-0808">Transferase</keyword>
<dbReference type="Gene3D" id="3.90.1750.10">
    <property type="entry name" value="Hect, E3 ligase catalytic domains"/>
    <property type="match status" value="1"/>
</dbReference>
<feature type="compositionally biased region" description="Low complexity" evidence="6">
    <location>
        <begin position="926"/>
        <end position="938"/>
    </location>
</feature>
<dbReference type="SUPFAM" id="SSF56204">
    <property type="entry name" value="Hect, E3 ligase catalytic domain"/>
    <property type="match status" value="2"/>
</dbReference>
<evidence type="ECO:0000256" key="3">
    <source>
        <dbReference type="ARBA" id="ARBA00022679"/>
    </source>
</evidence>
<dbReference type="OrthoDB" id="8068875at2759"/>
<evidence type="ECO:0000256" key="2">
    <source>
        <dbReference type="ARBA" id="ARBA00012485"/>
    </source>
</evidence>
<feature type="region of interest" description="Disordered" evidence="6">
    <location>
        <begin position="906"/>
        <end position="947"/>
    </location>
</feature>
<dbReference type="GO" id="GO:0006511">
    <property type="term" value="P:ubiquitin-dependent protein catabolic process"/>
    <property type="evidence" value="ECO:0007669"/>
    <property type="project" value="TreeGrafter"/>
</dbReference>
<dbReference type="GO" id="GO:0061630">
    <property type="term" value="F:ubiquitin protein ligase activity"/>
    <property type="evidence" value="ECO:0007669"/>
    <property type="project" value="UniProtKB-EC"/>
</dbReference>
<proteinExistence type="predicted"/>
<reference evidence="8" key="1">
    <citation type="journal article" date="2020" name="Stud. Mycol.">
        <title>101 Dothideomycetes genomes: a test case for predicting lifestyles and emergence of pathogens.</title>
        <authorList>
            <person name="Haridas S."/>
            <person name="Albert R."/>
            <person name="Binder M."/>
            <person name="Bloem J."/>
            <person name="Labutti K."/>
            <person name="Salamov A."/>
            <person name="Andreopoulos B."/>
            <person name="Baker S."/>
            <person name="Barry K."/>
            <person name="Bills G."/>
            <person name="Bluhm B."/>
            <person name="Cannon C."/>
            <person name="Castanera R."/>
            <person name="Culley D."/>
            <person name="Daum C."/>
            <person name="Ezra D."/>
            <person name="Gonzalez J."/>
            <person name="Henrissat B."/>
            <person name="Kuo A."/>
            <person name="Liang C."/>
            <person name="Lipzen A."/>
            <person name="Lutzoni F."/>
            <person name="Magnuson J."/>
            <person name="Mondo S."/>
            <person name="Nolan M."/>
            <person name="Ohm R."/>
            <person name="Pangilinan J."/>
            <person name="Park H.-J."/>
            <person name="Ramirez L."/>
            <person name="Alfaro M."/>
            <person name="Sun H."/>
            <person name="Tritt A."/>
            <person name="Yoshinaga Y."/>
            <person name="Zwiers L.-H."/>
            <person name="Turgeon B."/>
            <person name="Goodwin S."/>
            <person name="Spatafora J."/>
            <person name="Crous P."/>
            <person name="Grigoriev I."/>
        </authorList>
    </citation>
    <scope>NUCLEOTIDE SEQUENCE</scope>
    <source>
        <strain evidence="8">CBS 480.64</strain>
    </source>
</reference>
<dbReference type="Proteomes" id="UP000799421">
    <property type="component" value="Unassembled WGS sequence"/>
</dbReference>
<gene>
    <name evidence="8" type="ORF">K470DRAFT_79489</name>
</gene>
<dbReference type="PANTHER" id="PTHR45700:SF2">
    <property type="entry name" value="UBIQUITIN-PROTEIN LIGASE E3C"/>
    <property type="match status" value="1"/>
</dbReference>
<dbReference type="Gene3D" id="3.30.2410.10">
    <property type="entry name" value="Hect, E3 ligase catalytic domain"/>
    <property type="match status" value="1"/>
</dbReference>
<feature type="compositionally biased region" description="Polar residues" evidence="6">
    <location>
        <begin position="910"/>
        <end position="920"/>
    </location>
</feature>
<dbReference type="InterPro" id="IPR000569">
    <property type="entry name" value="HECT_dom"/>
</dbReference>
<dbReference type="Gene3D" id="3.30.2160.10">
    <property type="entry name" value="Hect, E3 ligase catalytic domain"/>
    <property type="match status" value="1"/>
</dbReference>
<evidence type="ECO:0000256" key="1">
    <source>
        <dbReference type="ARBA" id="ARBA00000885"/>
    </source>
</evidence>
<dbReference type="EC" id="2.3.2.26" evidence="2"/>
<feature type="region of interest" description="Disordered" evidence="6">
    <location>
        <begin position="1"/>
        <end position="49"/>
    </location>
</feature>
<accession>A0A6A7BZI7</accession>
<evidence type="ECO:0000259" key="7">
    <source>
        <dbReference type="PROSITE" id="PS50237"/>
    </source>
</evidence>
<evidence type="ECO:0000313" key="8">
    <source>
        <dbReference type="EMBL" id="KAF2860085.1"/>
    </source>
</evidence>
<dbReference type="CDD" id="cd00078">
    <property type="entry name" value="HECTc"/>
    <property type="match status" value="1"/>
</dbReference>
<feature type="domain" description="HECT" evidence="7">
    <location>
        <begin position="645"/>
        <end position="1093"/>
    </location>
</feature>
<keyword evidence="9" id="KW-1185">Reference proteome</keyword>
<protein>
    <recommendedName>
        <fullName evidence="2">HECT-type E3 ubiquitin transferase</fullName>
        <ecNumber evidence="2">2.3.2.26</ecNumber>
    </recommendedName>
</protein>
<dbReference type="PROSITE" id="PS50237">
    <property type="entry name" value="HECT"/>
    <property type="match status" value="1"/>
</dbReference>
<dbReference type="SMART" id="SM00119">
    <property type="entry name" value="HECTc"/>
    <property type="match status" value="1"/>
</dbReference>
<sequence length="1093" mass="123694">MFQTFGGSSRKPRQVNLSGRPSNPFAAQSAVASAQHDRVQRERQRARERAAAQIQKTWRGHRERQRTRDIWRQDWDEREKRGTAGYQDESESLSQLRRLLLFFDPKEDAERLHWYGMRQIPGDIDRGVCNHGPWPEAYLRICMACIRMLKAEIKDQTTLNILTFAARRAKFGSERDAVYYYDNVLAVDVDKDSRETLLIAPLSSAQRSVYSGLAKMLTKALKIDYLAALKVHVDAKQLYEAVVVPQTVPSRLWLLGNLIYLTGPPKDILATSTIGHLLGSLVEVVDFEGNPQPIDNISFQKQVQVSPTLNDFLHAQLASLVSQNTVRNLFSDKSIIQPACRYALTLLRCFPTAANNIRMWLYLGPSERKLELPMTWYFWKGASMNETFWTIYKDSLNVFPVIESQSEDSTNDWTIILIFFELYTFLLKVIDDEEFIGNAYGGKDGGIPVDEVAILATFLKNLGLALYLNGPESKVSYYGASYTDPQEIPFAKIPGLKVSYLKDLVTGLLRSIYERDSRRRFLPEDHWVISNTRFDMTNFIPSVVAEEESRYTVQDESESDSESPNSPIKKPKRNPVVAPRLEILHNMPFFIPFMTRVEIFRQFVMLDQKNFLPNERHRTHRQATITRQHEFEDAFNHFYRLNAALKGRIQITFVNEFGISEPGIDGGGVTKEFLLSVTSQAFDPSQGYFVENDAHLLYPNPTTTKAATKPADLLNRYEFLGRIVGKCLYEGILIDIAFAPFFLKKWALTGGSNAASKESNYRPSINDLRDLDEGLYRGLLSLKSAPADSIESLNLTFSVDERINDEIVTYDLIPNGRDAPVTAENRLLYIHKLCSWKLQGQSAVQTGAFLKGLGEIISPNWLGMFNQHELQRLVGGSGAEIDLEDLKKNIVLTGLYARPDPDLLNLTEGARSNRNPQEGSHGNGFAPPGRVSPPGRSGLPPPAVNGEHVRESNTVLDESVMAREQQLRLGRETALGYMRTGNFPGYPLSSPRNPTHPPDHPTIEIFWRVIESFSESDKRQLLRFITSSPRAPLQGFGALRPPLTIRDAGTDEDRWPTASTCVNLLKLPVYRDEETLRRKVRGAIWEGAGFDLS</sequence>
<dbReference type="PANTHER" id="PTHR45700">
    <property type="entry name" value="UBIQUITIN-PROTEIN LIGASE E3C"/>
    <property type="match status" value="1"/>
</dbReference>
<dbReference type="Pfam" id="PF00632">
    <property type="entry name" value="HECT"/>
    <property type="match status" value="2"/>
</dbReference>
<evidence type="ECO:0000256" key="4">
    <source>
        <dbReference type="ARBA" id="ARBA00022786"/>
    </source>
</evidence>
<evidence type="ECO:0000256" key="5">
    <source>
        <dbReference type="PROSITE-ProRule" id="PRU00104"/>
    </source>
</evidence>
<feature type="compositionally biased region" description="Basic and acidic residues" evidence="6">
    <location>
        <begin position="35"/>
        <end position="49"/>
    </location>
</feature>
<dbReference type="InterPro" id="IPR044611">
    <property type="entry name" value="E3A/B/C-like"/>
</dbReference>
<dbReference type="AlphaFoldDB" id="A0A6A7BZI7"/>
<feature type="active site" description="Glycyl thioester intermediate" evidence="5">
    <location>
        <position position="1061"/>
    </location>
</feature>
<dbReference type="PROSITE" id="PS50096">
    <property type="entry name" value="IQ"/>
    <property type="match status" value="1"/>
</dbReference>
<evidence type="ECO:0000313" key="9">
    <source>
        <dbReference type="Proteomes" id="UP000799421"/>
    </source>
</evidence>
<dbReference type="GO" id="GO:0000209">
    <property type="term" value="P:protein polyubiquitination"/>
    <property type="evidence" value="ECO:0007669"/>
    <property type="project" value="InterPro"/>
</dbReference>
<organism evidence="8 9">
    <name type="scientific">Piedraia hortae CBS 480.64</name>
    <dbReference type="NCBI Taxonomy" id="1314780"/>
    <lineage>
        <taxon>Eukaryota</taxon>
        <taxon>Fungi</taxon>
        <taxon>Dikarya</taxon>
        <taxon>Ascomycota</taxon>
        <taxon>Pezizomycotina</taxon>
        <taxon>Dothideomycetes</taxon>
        <taxon>Dothideomycetidae</taxon>
        <taxon>Capnodiales</taxon>
        <taxon>Piedraiaceae</taxon>
        <taxon>Piedraia</taxon>
    </lineage>
</organism>
<feature type="region of interest" description="Disordered" evidence="6">
    <location>
        <begin position="550"/>
        <end position="573"/>
    </location>
</feature>
<dbReference type="FunFam" id="3.30.2160.10:FF:000002">
    <property type="entry name" value="Putative Ubiquitin-protein ligase E3C"/>
    <property type="match status" value="1"/>
</dbReference>
<comment type="catalytic activity">
    <reaction evidence="1">
        <text>S-ubiquitinyl-[E2 ubiquitin-conjugating enzyme]-L-cysteine + [acceptor protein]-L-lysine = [E2 ubiquitin-conjugating enzyme]-L-cysteine + N(6)-ubiquitinyl-[acceptor protein]-L-lysine.</text>
        <dbReference type="EC" id="2.3.2.26"/>
    </reaction>
</comment>
<name>A0A6A7BZI7_9PEZI</name>
<dbReference type="InterPro" id="IPR035983">
    <property type="entry name" value="Hect_E3_ubiquitin_ligase"/>
</dbReference>
<keyword evidence="4 5" id="KW-0833">Ubl conjugation pathway</keyword>